<comment type="caution">
    <text evidence="2">The sequence shown here is derived from an EMBL/GenBank/DDBJ whole genome shotgun (WGS) entry which is preliminary data.</text>
</comment>
<sequence length="386" mass="43120">MGDAADDAAKAEQPTARLEWSGNQGELSTGAVDASFDPSDLTGVFEKIGRKFGLNPEVDRLELCAGTLWEQRSRNRETDEFETVMLYAYRYKVVKSSLPVHLPALYAEQGYRKPVKAKQSAEATVVVCWADIQTGKVDHLGGLKELLERLDQKRDALDAYLKTASFDHIVIADCGDLIEGFSNFPAQHRTNALSIMDQIDVAATEMWKTITLCERHAPVDVLSIPSNHCAWRRDGKNLAGKVGDDWGLHISKSLERRNEDAKRNVTFHRTGDWEETLQFDVRGTRLGLAHGHQVNNPDQIKNWWAKMTHAGVLDCHVLVTGHFHFASLRPSGRDAVTQKSRWHVQASTLDNGSAWVRNKMGEDGDPALTVFQINNDGFDVQSFALL</sequence>
<dbReference type="SUPFAM" id="SSF56300">
    <property type="entry name" value="Metallo-dependent phosphatases"/>
    <property type="match status" value="1"/>
</dbReference>
<dbReference type="AlphaFoldDB" id="A0A1S1LM58"/>
<name>A0A1S1LM58_MYCCH</name>
<dbReference type="InterPro" id="IPR029052">
    <property type="entry name" value="Metallo-depent_PP-like"/>
</dbReference>
<gene>
    <name evidence="2" type="ORF">BKG82_24795</name>
</gene>
<dbReference type="EMBL" id="MLIQ01000032">
    <property type="protein sequence ID" value="OHU47726.1"/>
    <property type="molecule type" value="Genomic_DNA"/>
</dbReference>
<dbReference type="Proteomes" id="UP000180043">
    <property type="component" value="Unassembled WGS sequence"/>
</dbReference>
<proteinExistence type="predicted"/>
<feature type="region of interest" description="Disordered" evidence="1">
    <location>
        <begin position="1"/>
        <end position="33"/>
    </location>
</feature>
<protein>
    <recommendedName>
        <fullName evidence="4">Calcineurin-like phosphoesterase domain-containing protein</fullName>
    </recommendedName>
</protein>
<accession>A0A1S1LM58</accession>
<evidence type="ECO:0000256" key="1">
    <source>
        <dbReference type="SAM" id="MobiDB-lite"/>
    </source>
</evidence>
<dbReference type="Gene3D" id="3.60.21.10">
    <property type="match status" value="1"/>
</dbReference>
<evidence type="ECO:0000313" key="3">
    <source>
        <dbReference type="Proteomes" id="UP000180043"/>
    </source>
</evidence>
<evidence type="ECO:0008006" key="4">
    <source>
        <dbReference type="Google" id="ProtNLM"/>
    </source>
</evidence>
<reference evidence="2 3" key="1">
    <citation type="submission" date="2016-10" db="EMBL/GenBank/DDBJ databases">
        <title>Evaluation of Human, Veterinary and Environmental Mycobacterium chelonae Isolates by Core Genome Phylogenomic Analysis, Targeted Gene Comparison, and Anti-microbial Susceptibility Patterns: A Tale of Mistaken Identities.</title>
        <authorList>
            <person name="Fogelson S.B."/>
            <person name="Camus A.C."/>
            <person name="Lorenz W."/>
            <person name="Vasireddy R."/>
            <person name="Vasireddy S."/>
            <person name="Smith T."/>
            <person name="Brown-Elliott B.A."/>
            <person name="Wallace R.J.Jr."/>
            <person name="Hasan N.A."/>
            <person name="Reischl U."/>
            <person name="Sanchez S."/>
        </authorList>
    </citation>
    <scope>NUCLEOTIDE SEQUENCE [LARGE SCALE GENOMIC DNA]</scope>
    <source>
        <strain evidence="2 3">15515</strain>
    </source>
</reference>
<evidence type="ECO:0000313" key="2">
    <source>
        <dbReference type="EMBL" id="OHU47726.1"/>
    </source>
</evidence>
<organism evidence="2 3">
    <name type="scientific">Mycobacteroides chelonae</name>
    <name type="common">Mycobacterium chelonae</name>
    <dbReference type="NCBI Taxonomy" id="1774"/>
    <lineage>
        <taxon>Bacteria</taxon>
        <taxon>Bacillati</taxon>
        <taxon>Actinomycetota</taxon>
        <taxon>Actinomycetes</taxon>
        <taxon>Mycobacteriales</taxon>
        <taxon>Mycobacteriaceae</taxon>
        <taxon>Mycobacteroides</taxon>
    </lineage>
</organism>